<evidence type="ECO:0000313" key="2">
    <source>
        <dbReference type="Proteomes" id="UP000309997"/>
    </source>
</evidence>
<accession>A0ACC4D5I2</accession>
<sequence>MDAGWGGGACGRQIRLAAMVDLWWRDTESVGWLTVCWLWVVHGGDGSLQWFVAGLLVLIWWLERMGMKAWREMLRFGKSVSARFEEINLGLRLRIGAENMGLGGRIWEITLIRESEFDC</sequence>
<dbReference type="EMBL" id="RCHU02000001">
    <property type="protein sequence ID" value="KAL3612430.1"/>
    <property type="molecule type" value="Genomic_DNA"/>
</dbReference>
<reference evidence="1 2" key="1">
    <citation type="journal article" date="2024" name="Plant Biotechnol. J.">
        <title>Genome and CRISPR/Cas9 system of a widespread forest tree (Populus alba) in the world.</title>
        <authorList>
            <person name="Liu Y.J."/>
            <person name="Jiang P.F."/>
            <person name="Han X.M."/>
            <person name="Li X.Y."/>
            <person name="Wang H.M."/>
            <person name="Wang Y.J."/>
            <person name="Wang X.X."/>
            <person name="Zeng Q.Y."/>
        </authorList>
    </citation>
    <scope>NUCLEOTIDE SEQUENCE [LARGE SCALE GENOMIC DNA]</scope>
    <source>
        <strain evidence="2">cv. PAL-ZL1</strain>
    </source>
</reference>
<evidence type="ECO:0000313" key="1">
    <source>
        <dbReference type="EMBL" id="KAL3612430.1"/>
    </source>
</evidence>
<keyword evidence="2" id="KW-1185">Reference proteome</keyword>
<organism evidence="1 2">
    <name type="scientific">Populus alba</name>
    <name type="common">White poplar</name>
    <dbReference type="NCBI Taxonomy" id="43335"/>
    <lineage>
        <taxon>Eukaryota</taxon>
        <taxon>Viridiplantae</taxon>
        <taxon>Streptophyta</taxon>
        <taxon>Embryophyta</taxon>
        <taxon>Tracheophyta</taxon>
        <taxon>Spermatophyta</taxon>
        <taxon>Magnoliopsida</taxon>
        <taxon>eudicotyledons</taxon>
        <taxon>Gunneridae</taxon>
        <taxon>Pentapetalae</taxon>
        <taxon>rosids</taxon>
        <taxon>fabids</taxon>
        <taxon>Malpighiales</taxon>
        <taxon>Salicaceae</taxon>
        <taxon>Saliceae</taxon>
        <taxon>Populus</taxon>
    </lineage>
</organism>
<name>A0ACC4D5I2_POPAL</name>
<protein>
    <submittedName>
        <fullName evidence="1">Uncharacterized protein</fullName>
    </submittedName>
</protein>
<gene>
    <name evidence="1" type="ORF">D5086_003450</name>
</gene>
<proteinExistence type="predicted"/>
<comment type="caution">
    <text evidence="1">The sequence shown here is derived from an EMBL/GenBank/DDBJ whole genome shotgun (WGS) entry which is preliminary data.</text>
</comment>
<dbReference type="Proteomes" id="UP000309997">
    <property type="component" value="Unassembled WGS sequence"/>
</dbReference>